<sequence>MRIVGGYFSGNLRQFKARNPLRTTVFDRARGGNDIIEPLRVLLDEMICFSGYLVGYFFKKYPGISRQ</sequence>
<reference evidence="1 2" key="1">
    <citation type="submission" date="2018-10" db="EMBL/GenBank/DDBJ databases">
        <title>Robbsia sp. DHC34, isolated from soil.</title>
        <authorList>
            <person name="Gao Z.-H."/>
            <person name="Qiu L.-H."/>
        </authorList>
    </citation>
    <scope>NUCLEOTIDE SEQUENCE [LARGE SCALE GENOMIC DNA]</scope>
    <source>
        <strain evidence="1 2">DHC34</strain>
    </source>
</reference>
<dbReference type="EMBL" id="RBZU01000003">
    <property type="protein sequence ID" value="RKP56626.1"/>
    <property type="molecule type" value="Genomic_DNA"/>
</dbReference>
<keyword evidence="2" id="KW-1185">Reference proteome</keyword>
<comment type="caution">
    <text evidence="1">The sequence shown here is derived from an EMBL/GenBank/DDBJ whole genome shotgun (WGS) entry which is preliminary data.</text>
</comment>
<dbReference type="AlphaFoldDB" id="A0A494Y8J6"/>
<accession>A0A494Y8J6</accession>
<evidence type="ECO:0000313" key="1">
    <source>
        <dbReference type="EMBL" id="RKP56626.1"/>
    </source>
</evidence>
<name>A0A494Y8J6_9BURK</name>
<protein>
    <submittedName>
        <fullName evidence="1">Uncharacterized protein</fullName>
    </submittedName>
</protein>
<gene>
    <name evidence="1" type="ORF">D7S86_09710</name>
</gene>
<organism evidence="1 2">
    <name type="scientific">Pararobbsia silviterrae</name>
    <dbReference type="NCBI Taxonomy" id="1792498"/>
    <lineage>
        <taxon>Bacteria</taxon>
        <taxon>Pseudomonadati</taxon>
        <taxon>Pseudomonadota</taxon>
        <taxon>Betaproteobacteria</taxon>
        <taxon>Burkholderiales</taxon>
        <taxon>Burkholderiaceae</taxon>
        <taxon>Pararobbsia</taxon>
    </lineage>
</organism>
<dbReference type="Proteomes" id="UP000270342">
    <property type="component" value="Unassembled WGS sequence"/>
</dbReference>
<evidence type="ECO:0000313" key="2">
    <source>
        <dbReference type="Proteomes" id="UP000270342"/>
    </source>
</evidence>
<proteinExistence type="predicted"/>